<proteinExistence type="predicted"/>
<comment type="caution">
    <text evidence="1">The sequence shown here is derived from an EMBL/GenBank/DDBJ whole genome shotgun (WGS) entry which is preliminary data.</text>
</comment>
<dbReference type="RefSeq" id="WP_241042762.1">
    <property type="nucleotide sequence ID" value="NZ_BAAAJF010000079.1"/>
</dbReference>
<gene>
    <name evidence="1" type="ORF">MMF94_40275</name>
</gene>
<accession>A0ABS9TTR9</accession>
<dbReference type="EMBL" id="JAKXMK010000052">
    <property type="protein sequence ID" value="MCH6171957.1"/>
    <property type="molecule type" value="Genomic_DNA"/>
</dbReference>
<dbReference type="Proteomes" id="UP001299970">
    <property type="component" value="Unassembled WGS sequence"/>
</dbReference>
<evidence type="ECO:0000313" key="1">
    <source>
        <dbReference type="EMBL" id="MCH6171957.1"/>
    </source>
</evidence>
<organism evidence="1 2">
    <name type="scientific">Pseudonocardia alaniniphila</name>
    <dbReference type="NCBI Taxonomy" id="75291"/>
    <lineage>
        <taxon>Bacteria</taxon>
        <taxon>Bacillati</taxon>
        <taxon>Actinomycetota</taxon>
        <taxon>Actinomycetes</taxon>
        <taxon>Pseudonocardiales</taxon>
        <taxon>Pseudonocardiaceae</taxon>
        <taxon>Pseudonocardia</taxon>
    </lineage>
</organism>
<evidence type="ECO:0000313" key="2">
    <source>
        <dbReference type="Proteomes" id="UP001299970"/>
    </source>
</evidence>
<sequence>MDPEQTYRIHIHSDEFQFESEIHATRVDREDGWTVFWRGNDVFLRIRDEHIVSLEHLV</sequence>
<name>A0ABS9TTR9_9PSEU</name>
<protein>
    <submittedName>
        <fullName evidence="1">Uncharacterized protein</fullName>
    </submittedName>
</protein>
<reference evidence="1 2" key="1">
    <citation type="submission" date="2022-03" db="EMBL/GenBank/DDBJ databases">
        <title>Pseudonocardia alaer sp. nov., a novel actinomycete isolated from reed forest soil.</title>
        <authorList>
            <person name="Wang L."/>
        </authorList>
    </citation>
    <scope>NUCLEOTIDE SEQUENCE [LARGE SCALE GENOMIC DNA]</scope>
    <source>
        <strain evidence="1 2">Y-16303</strain>
    </source>
</reference>
<keyword evidence="2" id="KW-1185">Reference proteome</keyword>